<dbReference type="Pfam" id="PF02566">
    <property type="entry name" value="OsmC"/>
    <property type="match status" value="1"/>
</dbReference>
<dbReference type="RefSeq" id="WP_048311227.1">
    <property type="nucleotide sequence ID" value="NZ_CP119526.1"/>
</dbReference>
<protein>
    <submittedName>
        <fullName evidence="2">Ohr subfamily peroxiredoxin</fullName>
    </submittedName>
</protein>
<dbReference type="InterPro" id="IPR003718">
    <property type="entry name" value="OsmC/Ohr_fam"/>
</dbReference>
<reference evidence="2" key="1">
    <citation type="submission" date="2015-06" db="EMBL/GenBank/DDBJ databases">
        <authorList>
            <person name="Liu B."/>
            <person name="Wang J."/>
            <person name="Zhu Y."/>
            <person name="Liu G."/>
            <person name="Chen Q."/>
            <person name="Zheng C."/>
            <person name="Che J."/>
            <person name="Ge C."/>
            <person name="Shi H."/>
            <person name="Pan Z."/>
            <person name="Liu X."/>
        </authorList>
    </citation>
    <scope>NUCLEOTIDE SEQUENCE [LARGE SCALE GENOMIC DNA]</scope>
    <source>
        <strain evidence="2">DSM 16346</strain>
    </source>
</reference>
<dbReference type="AlphaFoldDB" id="A0A0J6CTV1"/>
<evidence type="ECO:0000313" key="3">
    <source>
        <dbReference type="Proteomes" id="UP000035996"/>
    </source>
</evidence>
<dbReference type="InterPro" id="IPR015946">
    <property type="entry name" value="KH_dom-like_a/b"/>
</dbReference>
<dbReference type="SUPFAM" id="SSF82784">
    <property type="entry name" value="OsmC-like"/>
    <property type="match status" value="1"/>
</dbReference>
<proteinExistence type="inferred from homology"/>
<dbReference type="Gene3D" id="2.20.25.10">
    <property type="match status" value="1"/>
</dbReference>
<evidence type="ECO:0000313" key="2">
    <source>
        <dbReference type="EMBL" id="KMM36515.1"/>
    </source>
</evidence>
<dbReference type="PANTHER" id="PTHR33797">
    <property type="entry name" value="ORGANIC HYDROPEROXIDE RESISTANCE PROTEIN-LIKE"/>
    <property type="match status" value="1"/>
</dbReference>
<gene>
    <name evidence="2" type="ORF">AB986_11110</name>
</gene>
<dbReference type="EMBL" id="LELK01000004">
    <property type="protein sequence ID" value="KMM36515.1"/>
    <property type="molecule type" value="Genomic_DNA"/>
</dbReference>
<accession>A0A0J6CTV1</accession>
<keyword evidence="3" id="KW-1185">Reference proteome</keyword>
<dbReference type="GO" id="GO:0006979">
    <property type="term" value="P:response to oxidative stress"/>
    <property type="evidence" value="ECO:0007669"/>
    <property type="project" value="InterPro"/>
</dbReference>
<organism evidence="2 3">
    <name type="scientific">Guptibacillus hwajinpoensis</name>
    <dbReference type="NCBI Taxonomy" id="208199"/>
    <lineage>
        <taxon>Bacteria</taxon>
        <taxon>Bacillati</taxon>
        <taxon>Bacillota</taxon>
        <taxon>Bacilli</taxon>
        <taxon>Bacillales</taxon>
        <taxon>Guptibacillaceae</taxon>
        <taxon>Guptibacillus</taxon>
    </lineage>
</organism>
<comment type="caution">
    <text evidence="2">The sequence shown here is derived from an EMBL/GenBank/DDBJ whole genome shotgun (WGS) entry which is preliminary data.</text>
</comment>
<comment type="similarity">
    <text evidence="1">Belongs to the OsmC/Ohr family.</text>
</comment>
<dbReference type="NCBIfam" id="TIGR03561">
    <property type="entry name" value="organ_hyd_perox"/>
    <property type="match status" value="1"/>
</dbReference>
<dbReference type="OrthoDB" id="9797508at2"/>
<dbReference type="InterPro" id="IPR036102">
    <property type="entry name" value="OsmC/Ohrsf"/>
</dbReference>
<dbReference type="Gene3D" id="3.30.300.20">
    <property type="match status" value="1"/>
</dbReference>
<dbReference type="PATRIC" id="fig|157733.3.peg.236"/>
<dbReference type="Proteomes" id="UP000035996">
    <property type="component" value="Unassembled WGS sequence"/>
</dbReference>
<evidence type="ECO:0000256" key="1">
    <source>
        <dbReference type="ARBA" id="ARBA00007378"/>
    </source>
</evidence>
<dbReference type="PANTHER" id="PTHR33797:SF2">
    <property type="entry name" value="ORGANIC HYDROPEROXIDE RESISTANCE PROTEIN-LIKE"/>
    <property type="match status" value="1"/>
</dbReference>
<name>A0A0J6CTV1_9BACL</name>
<sequence length="140" mass="14831">MEALYTAKAVANGGRQGKVESSDGVINMDLRMPKELGGQGGEATNPEQLFAAGYAACFDSALNMVARMKRIKIKDTSVEAHVSIGKEEDGAFGLSAKLQVTIPGVDQATAEELVEAAHQTCPYSRATRGNMEVELEAIAK</sequence>
<dbReference type="STRING" id="157733.AB986_11110"/>
<dbReference type="InterPro" id="IPR019953">
    <property type="entry name" value="OHR"/>
</dbReference>